<name>A0AAV4W6T7_CAEEX</name>
<sequence>MEKVKKREEKNKVNQYLIPQWVTKVISDYLCRHSIWSGIMGNQHHATAAYKKKEEIQKDIATEYPGKGKKGKNSLSHLCCSVFPFFFLFHYYCSVRDVGVARASKAAVVLGFLILGTKK</sequence>
<dbReference type="EMBL" id="BPLR01015698">
    <property type="protein sequence ID" value="GIY77919.1"/>
    <property type="molecule type" value="Genomic_DNA"/>
</dbReference>
<comment type="caution">
    <text evidence="1">The sequence shown here is derived from an EMBL/GenBank/DDBJ whole genome shotgun (WGS) entry which is preliminary data.</text>
</comment>
<keyword evidence="2" id="KW-1185">Reference proteome</keyword>
<dbReference type="AlphaFoldDB" id="A0AAV4W6T7"/>
<protein>
    <submittedName>
        <fullName evidence="1">Uncharacterized protein</fullName>
    </submittedName>
</protein>
<gene>
    <name evidence="1" type="ORF">CEXT_517421</name>
</gene>
<dbReference type="Proteomes" id="UP001054945">
    <property type="component" value="Unassembled WGS sequence"/>
</dbReference>
<organism evidence="1 2">
    <name type="scientific">Caerostris extrusa</name>
    <name type="common">Bark spider</name>
    <name type="synonym">Caerostris bankana</name>
    <dbReference type="NCBI Taxonomy" id="172846"/>
    <lineage>
        <taxon>Eukaryota</taxon>
        <taxon>Metazoa</taxon>
        <taxon>Ecdysozoa</taxon>
        <taxon>Arthropoda</taxon>
        <taxon>Chelicerata</taxon>
        <taxon>Arachnida</taxon>
        <taxon>Araneae</taxon>
        <taxon>Araneomorphae</taxon>
        <taxon>Entelegynae</taxon>
        <taxon>Araneoidea</taxon>
        <taxon>Araneidae</taxon>
        <taxon>Caerostris</taxon>
    </lineage>
</organism>
<evidence type="ECO:0000313" key="1">
    <source>
        <dbReference type="EMBL" id="GIY77919.1"/>
    </source>
</evidence>
<accession>A0AAV4W6T7</accession>
<reference evidence="1 2" key="1">
    <citation type="submission" date="2021-06" db="EMBL/GenBank/DDBJ databases">
        <title>Caerostris extrusa draft genome.</title>
        <authorList>
            <person name="Kono N."/>
            <person name="Arakawa K."/>
        </authorList>
    </citation>
    <scope>NUCLEOTIDE SEQUENCE [LARGE SCALE GENOMIC DNA]</scope>
</reference>
<proteinExistence type="predicted"/>
<evidence type="ECO:0000313" key="2">
    <source>
        <dbReference type="Proteomes" id="UP001054945"/>
    </source>
</evidence>